<feature type="transmembrane region" description="Helical" evidence="5">
    <location>
        <begin position="147"/>
        <end position="167"/>
    </location>
</feature>
<name>A0ABS9KR46_9BACT</name>
<feature type="transmembrane region" description="Helical" evidence="5">
    <location>
        <begin position="12"/>
        <end position="32"/>
    </location>
</feature>
<evidence type="ECO:0000313" key="7">
    <source>
        <dbReference type="Proteomes" id="UP001165367"/>
    </source>
</evidence>
<dbReference type="Pfam" id="PF01943">
    <property type="entry name" value="Polysacc_synt"/>
    <property type="match status" value="1"/>
</dbReference>
<evidence type="ECO:0000313" key="6">
    <source>
        <dbReference type="EMBL" id="MCG2614773.1"/>
    </source>
</evidence>
<dbReference type="Proteomes" id="UP001165367">
    <property type="component" value="Unassembled WGS sequence"/>
</dbReference>
<reference evidence="6" key="1">
    <citation type="submission" date="2022-01" db="EMBL/GenBank/DDBJ databases">
        <authorList>
            <person name="Jo J.-H."/>
            <person name="Im W.-T."/>
        </authorList>
    </citation>
    <scope>NUCLEOTIDE SEQUENCE</scope>
    <source>
        <strain evidence="6">NA20</strain>
    </source>
</reference>
<feature type="transmembrane region" description="Helical" evidence="5">
    <location>
        <begin position="332"/>
        <end position="353"/>
    </location>
</feature>
<feature type="transmembrane region" description="Helical" evidence="5">
    <location>
        <begin position="449"/>
        <end position="468"/>
    </location>
</feature>
<comment type="caution">
    <text evidence="6">The sequence shown here is derived from an EMBL/GenBank/DDBJ whole genome shotgun (WGS) entry which is preliminary data.</text>
</comment>
<keyword evidence="7" id="KW-1185">Reference proteome</keyword>
<dbReference type="RefSeq" id="WP_237871511.1">
    <property type="nucleotide sequence ID" value="NZ_JAKLTR010000006.1"/>
</dbReference>
<keyword evidence="2 5" id="KW-0812">Transmembrane</keyword>
<sequence>MPEPALANIKRNFFFNFLLSCAQVLFPLFSIPYISRVLDPEGVGRVGFIDSFTYYFIVLAELGITVYGIREVASRKNDVVQLRKLVSELLFLHLVSSLVALIFYAVGIAVLWEKIGDTRLILFSALFFVVNFFSCDWYFIGREKFGFITLRTVVVRLLALLSIFLLIHKPDDYYIYYGIIAAAGIASIVWNLMILLKETPVSFRSVNWKQHLPKVLITYLIAILYSIPIWLDNVLLGLVSTVAAVGYYAFAVKLIRTGTTLLTDSFLVFFPRIVSLADGNDEKQLQEKLRMNIQFIILLAVPMGAGLYLLAGDFTHVFYGNNFTQVQQDLKILALFPLLKGVSLFLSNPVLIAHRFERIFLNNLLVGSVFFVVTAILLGYWKEDSGICVALIMTEVLLIILNYLSVRRVLPLLVVFDWKSVVHAMAGASLFIPVIYLTGELIADPALRLIISALVCMLAYFTFITFIARNEFALRLKTVLLNSMARP</sequence>
<proteinExistence type="predicted"/>
<evidence type="ECO:0000256" key="3">
    <source>
        <dbReference type="ARBA" id="ARBA00022989"/>
    </source>
</evidence>
<feature type="transmembrane region" description="Helical" evidence="5">
    <location>
        <begin position="387"/>
        <end position="406"/>
    </location>
</feature>
<keyword evidence="3 5" id="KW-1133">Transmembrane helix</keyword>
<evidence type="ECO:0000256" key="5">
    <source>
        <dbReference type="SAM" id="Phobius"/>
    </source>
</evidence>
<dbReference type="PANTHER" id="PTHR43424">
    <property type="entry name" value="LOCUS PUTATIVE PROTEIN 1-RELATED"/>
    <property type="match status" value="1"/>
</dbReference>
<feature type="transmembrane region" description="Helical" evidence="5">
    <location>
        <begin position="418"/>
        <end position="437"/>
    </location>
</feature>
<evidence type="ECO:0000256" key="1">
    <source>
        <dbReference type="ARBA" id="ARBA00004141"/>
    </source>
</evidence>
<organism evidence="6 7">
    <name type="scientific">Terrimonas ginsenosidimutans</name>
    <dbReference type="NCBI Taxonomy" id="2908004"/>
    <lineage>
        <taxon>Bacteria</taxon>
        <taxon>Pseudomonadati</taxon>
        <taxon>Bacteroidota</taxon>
        <taxon>Chitinophagia</taxon>
        <taxon>Chitinophagales</taxon>
        <taxon>Chitinophagaceae</taxon>
        <taxon>Terrimonas</taxon>
    </lineage>
</organism>
<feature type="transmembrane region" description="Helical" evidence="5">
    <location>
        <begin position="90"/>
        <end position="112"/>
    </location>
</feature>
<dbReference type="InterPro" id="IPR052556">
    <property type="entry name" value="PolySynth_Transporter"/>
</dbReference>
<comment type="subcellular location">
    <subcellularLocation>
        <location evidence="1">Membrane</location>
        <topology evidence="1">Multi-pass membrane protein</topology>
    </subcellularLocation>
</comment>
<protein>
    <submittedName>
        <fullName evidence="6">Oligosaccharide flippase family protein</fullName>
    </submittedName>
</protein>
<feature type="transmembrane region" description="Helical" evidence="5">
    <location>
        <begin position="215"/>
        <end position="231"/>
    </location>
</feature>
<feature type="transmembrane region" description="Helical" evidence="5">
    <location>
        <begin position="118"/>
        <end position="140"/>
    </location>
</feature>
<feature type="transmembrane region" description="Helical" evidence="5">
    <location>
        <begin position="293"/>
        <end position="312"/>
    </location>
</feature>
<accession>A0ABS9KR46</accession>
<evidence type="ECO:0000256" key="4">
    <source>
        <dbReference type="ARBA" id="ARBA00023136"/>
    </source>
</evidence>
<keyword evidence="4 5" id="KW-0472">Membrane</keyword>
<gene>
    <name evidence="6" type="ORF">LZZ85_10795</name>
</gene>
<feature type="transmembrane region" description="Helical" evidence="5">
    <location>
        <begin position="237"/>
        <end position="255"/>
    </location>
</feature>
<feature type="transmembrane region" description="Helical" evidence="5">
    <location>
        <begin position="360"/>
        <end position="381"/>
    </location>
</feature>
<feature type="transmembrane region" description="Helical" evidence="5">
    <location>
        <begin position="52"/>
        <end position="69"/>
    </location>
</feature>
<evidence type="ECO:0000256" key="2">
    <source>
        <dbReference type="ARBA" id="ARBA00022692"/>
    </source>
</evidence>
<feature type="transmembrane region" description="Helical" evidence="5">
    <location>
        <begin position="173"/>
        <end position="194"/>
    </location>
</feature>
<dbReference type="EMBL" id="JAKLTR010000006">
    <property type="protein sequence ID" value="MCG2614773.1"/>
    <property type="molecule type" value="Genomic_DNA"/>
</dbReference>
<dbReference type="InterPro" id="IPR002797">
    <property type="entry name" value="Polysacc_synth"/>
</dbReference>
<dbReference type="PANTHER" id="PTHR43424:SF1">
    <property type="entry name" value="LOCUS PUTATIVE PROTEIN 1-RELATED"/>
    <property type="match status" value="1"/>
</dbReference>